<accession>A0A0A9HBG4</accession>
<feature type="signal peptide" evidence="1">
    <location>
        <begin position="1"/>
        <end position="22"/>
    </location>
</feature>
<feature type="chain" id="PRO_5002048137" evidence="1">
    <location>
        <begin position="23"/>
        <end position="63"/>
    </location>
</feature>
<keyword evidence="1" id="KW-0732">Signal</keyword>
<organism evidence="2">
    <name type="scientific">Arundo donax</name>
    <name type="common">Giant reed</name>
    <name type="synonym">Donax arundinaceus</name>
    <dbReference type="NCBI Taxonomy" id="35708"/>
    <lineage>
        <taxon>Eukaryota</taxon>
        <taxon>Viridiplantae</taxon>
        <taxon>Streptophyta</taxon>
        <taxon>Embryophyta</taxon>
        <taxon>Tracheophyta</taxon>
        <taxon>Spermatophyta</taxon>
        <taxon>Magnoliopsida</taxon>
        <taxon>Liliopsida</taxon>
        <taxon>Poales</taxon>
        <taxon>Poaceae</taxon>
        <taxon>PACMAD clade</taxon>
        <taxon>Arundinoideae</taxon>
        <taxon>Arundineae</taxon>
        <taxon>Arundo</taxon>
    </lineage>
</organism>
<dbReference type="EMBL" id="GBRH01165720">
    <property type="protein sequence ID" value="JAE32176.1"/>
    <property type="molecule type" value="Transcribed_RNA"/>
</dbReference>
<proteinExistence type="predicted"/>
<sequence length="63" mass="7089">MRILLKRLTPFVSLILQRLVQSRSTQSKRQRSSGLSDIRVLRLAAMPFHTISLSQEGGLGKPD</sequence>
<dbReference type="AlphaFoldDB" id="A0A0A9HBG4"/>
<reference evidence="2" key="1">
    <citation type="submission" date="2014-09" db="EMBL/GenBank/DDBJ databases">
        <authorList>
            <person name="Magalhaes I.L.F."/>
            <person name="Oliveira U."/>
            <person name="Santos F.R."/>
            <person name="Vidigal T.H.D.A."/>
            <person name="Brescovit A.D."/>
            <person name="Santos A.J."/>
        </authorList>
    </citation>
    <scope>NUCLEOTIDE SEQUENCE</scope>
    <source>
        <tissue evidence="2">Shoot tissue taken approximately 20 cm above the soil surface</tissue>
    </source>
</reference>
<evidence type="ECO:0000313" key="2">
    <source>
        <dbReference type="EMBL" id="JAE32176.1"/>
    </source>
</evidence>
<protein>
    <submittedName>
        <fullName evidence="2">Uncharacterized protein</fullName>
    </submittedName>
</protein>
<evidence type="ECO:0000256" key="1">
    <source>
        <dbReference type="SAM" id="SignalP"/>
    </source>
</evidence>
<name>A0A0A9HBG4_ARUDO</name>
<reference evidence="2" key="2">
    <citation type="journal article" date="2015" name="Data Brief">
        <title>Shoot transcriptome of the giant reed, Arundo donax.</title>
        <authorList>
            <person name="Barrero R.A."/>
            <person name="Guerrero F.D."/>
            <person name="Moolhuijzen P."/>
            <person name="Goolsby J.A."/>
            <person name="Tidwell J."/>
            <person name="Bellgard S.E."/>
            <person name="Bellgard M.I."/>
        </authorList>
    </citation>
    <scope>NUCLEOTIDE SEQUENCE</scope>
    <source>
        <tissue evidence="2">Shoot tissue taken approximately 20 cm above the soil surface</tissue>
    </source>
</reference>